<name>A0AAE0BJP3_9CHLO</name>
<organism evidence="2 3">
    <name type="scientific">Cymbomonas tetramitiformis</name>
    <dbReference type="NCBI Taxonomy" id="36881"/>
    <lineage>
        <taxon>Eukaryota</taxon>
        <taxon>Viridiplantae</taxon>
        <taxon>Chlorophyta</taxon>
        <taxon>Pyramimonadophyceae</taxon>
        <taxon>Pyramimonadales</taxon>
        <taxon>Pyramimonadaceae</taxon>
        <taxon>Cymbomonas</taxon>
    </lineage>
</organism>
<dbReference type="Proteomes" id="UP001190700">
    <property type="component" value="Unassembled WGS sequence"/>
</dbReference>
<evidence type="ECO:0000256" key="1">
    <source>
        <dbReference type="SAM" id="MobiDB-lite"/>
    </source>
</evidence>
<comment type="caution">
    <text evidence="2">The sequence shown here is derived from an EMBL/GenBank/DDBJ whole genome shotgun (WGS) entry which is preliminary data.</text>
</comment>
<reference evidence="2 3" key="1">
    <citation type="journal article" date="2015" name="Genome Biol. Evol.">
        <title>Comparative Genomics of a Bacterivorous Green Alga Reveals Evolutionary Causalities and Consequences of Phago-Mixotrophic Mode of Nutrition.</title>
        <authorList>
            <person name="Burns J.A."/>
            <person name="Paasch A."/>
            <person name="Narechania A."/>
            <person name="Kim E."/>
        </authorList>
    </citation>
    <scope>NUCLEOTIDE SEQUENCE [LARGE SCALE GENOMIC DNA]</scope>
    <source>
        <strain evidence="2 3">PLY_AMNH</strain>
    </source>
</reference>
<protein>
    <submittedName>
        <fullName evidence="2">Uncharacterized protein</fullName>
    </submittedName>
</protein>
<accession>A0AAE0BJP3</accession>
<feature type="compositionally biased region" description="Polar residues" evidence="1">
    <location>
        <begin position="101"/>
        <end position="119"/>
    </location>
</feature>
<dbReference type="EMBL" id="LGRX02034697">
    <property type="protein sequence ID" value="KAK3237138.1"/>
    <property type="molecule type" value="Genomic_DNA"/>
</dbReference>
<evidence type="ECO:0000313" key="2">
    <source>
        <dbReference type="EMBL" id="KAK3237138.1"/>
    </source>
</evidence>
<feature type="region of interest" description="Disordered" evidence="1">
    <location>
        <begin position="101"/>
        <end position="121"/>
    </location>
</feature>
<evidence type="ECO:0000313" key="3">
    <source>
        <dbReference type="Proteomes" id="UP001190700"/>
    </source>
</evidence>
<dbReference type="AlphaFoldDB" id="A0AAE0BJP3"/>
<keyword evidence="3" id="KW-1185">Reference proteome</keyword>
<sequence>MLLEKLDLPKIVEAKEDLIFPWFEEEGEEIKPPLLGIPHLWYTDEAFRFVFSLFSILIPLSASFSSKLYPIISFVRKFLFCATVQLTGVWASCVRQPSSQHAEGSSVQDPEPPTINQSPDGYEELFEDNEEVSGEQSQYDYGQVTQICNRVDEIEELFHAAFFPIVIPWMRINIRAENEYRELLFLRDWVEERFFWALEEQSSIVSISV</sequence>
<gene>
    <name evidence="2" type="ORF">CYMTET_52767</name>
</gene>
<proteinExistence type="predicted"/>